<comment type="subcellular location">
    <subcellularLocation>
        <location evidence="1 5">Bacterial flagellum basal body</location>
    </subcellularLocation>
</comment>
<keyword evidence="10" id="KW-0969">Cilium</keyword>
<gene>
    <name evidence="10" type="primary">flgE</name>
    <name evidence="10" type="ORF">ACFO3Q_13135</name>
</gene>
<dbReference type="InterPro" id="IPR020013">
    <property type="entry name" value="Flagellar_FlgE/F/G"/>
</dbReference>
<keyword evidence="4 5" id="KW-0975">Bacterial flagellum</keyword>
<protein>
    <recommendedName>
        <fullName evidence="3 5">Flagellar hook protein FlgE</fullName>
    </recommendedName>
</protein>
<evidence type="ECO:0000313" key="11">
    <source>
        <dbReference type="Proteomes" id="UP001595892"/>
    </source>
</evidence>
<dbReference type="InterPro" id="IPR037925">
    <property type="entry name" value="FlgE/F/G-like"/>
</dbReference>
<proteinExistence type="inferred from homology"/>
<feature type="domain" description="Flagellar basal-body/hook protein C-terminal" evidence="7">
    <location>
        <begin position="359"/>
        <end position="404"/>
    </location>
</feature>
<keyword evidence="10" id="KW-0966">Cell projection</keyword>
<dbReference type="InterPro" id="IPR053967">
    <property type="entry name" value="LlgE_F_G-like_D1"/>
</dbReference>
<dbReference type="SUPFAM" id="SSF117143">
    <property type="entry name" value="Flagellar hook protein flgE"/>
    <property type="match status" value="1"/>
</dbReference>
<keyword evidence="10" id="KW-0282">Flagellum</keyword>
<dbReference type="InterPro" id="IPR001444">
    <property type="entry name" value="Flag_bb_rod_N"/>
</dbReference>
<dbReference type="RefSeq" id="WP_377005184.1">
    <property type="nucleotide sequence ID" value="NZ_JBHSGG010000037.1"/>
</dbReference>
<evidence type="ECO:0000256" key="1">
    <source>
        <dbReference type="ARBA" id="ARBA00004117"/>
    </source>
</evidence>
<name>A0ABV9NL92_9GAMM</name>
<evidence type="ECO:0000256" key="5">
    <source>
        <dbReference type="RuleBase" id="RU362116"/>
    </source>
</evidence>
<evidence type="ECO:0000313" key="10">
    <source>
        <dbReference type="EMBL" id="MFC4729112.1"/>
    </source>
</evidence>
<comment type="function">
    <text evidence="5">A flexible structure which links the flagellar filament to the drive apparatus in the basal body.</text>
</comment>
<dbReference type="Proteomes" id="UP001595892">
    <property type="component" value="Unassembled WGS sequence"/>
</dbReference>
<dbReference type="InterPro" id="IPR010930">
    <property type="entry name" value="Flg_bb/hook_C_dom"/>
</dbReference>
<evidence type="ECO:0000259" key="7">
    <source>
        <dbReference type="Pfam" id="PF06429"/>
    </source>
</evidence>
<dbReference type="EMBL" id="JBHSGG010000037">
    <property type="protein sequence ID" value="MFC4729112.1"/>
    <property type="molecule type" value="Genomic_DNA"/>
</dbReference>
<reference evidence="11" key="1">
    <citation type="journal article" date="2019" name="Int. J. Syst. Evol. Microbiol.">
        <title>The Global Catalogue of Microorganisms (GCM) 10K type strain sequencing project: providing services to taxonomists for standard genome sequencing and annotation.</title>
        <authorList>
            <consortium name="The Broad Institute Genomics Platform"/>
            <consortium name="The Broad Institute Genome Sequencing Center for Infectious Disease"/>
            <person name="Wu L."/>
            <person name="Ma J."/>
        </authorList>
    </citation>
    <scope>NUCLEOTIDE SEQUENCE [LARGE SCALE GENOMIC DNA]</scope>
    <source>
        <strain evidence="11">CGMCC 1.13574</strain>
    </source>
</reference>
<sequence>MSFRTSLSGMNAANADLGVTANNIANVNTTGFKQSRAEFGDVFAVSTYGLSQNAIGAGVRLLNVAQQFAQGSVEFTDRNLDLAISGQGFFTLSDNGATTYTRAGNFQADKDGYVVTPTGQRLQAFPPNAQGGFDAARMGDLRLSTDDSAPRTTDLVTVGTNLPANADAPSVAPFDPTDANTFNEARSLTVYDSLGVAHIQTLYYVKTDTANEWQIYTTIDDQQVGGATTLSYSDSGALVEPADGRIVLPAYTPTNGAGALNLTLDVGASTQFGEKFALNELRQNGYGAGRLISIDVGQDGVVFARYTNGAANPIGQVAMTTFANPQGLQQLGDNMWAETSESGIARRGAAGTSDIGLIQSGALEASNVDLTEQLVNMITAQRNFQANAQMVSTQDQITQTVINIR</sequence>
<dbReference type="Gene3D" id="2.60.98.20">
    <property type="entry name" value="Flagellar hook protein FlgE"/>
    <property type="match status" value="1"/>
</dbReference>
<dbReference type="Pfam" id="PF06429">
    <property type="entry name" value="Flg_bbr_C"/>
    <property type="match status" value="1"/>
</dbReference>
<dbReference type="InterPro" id="IPR037058">
    <property type="entry name" value="Falgellar_hook_FlgE_sf"/>
</dbReference>
<dbReference type="NCBIfam" id="TIGR03506">
    <property type="entry name" value="FlgEFG_subfam"/>
    <property type="match status" value="1"/>
</dbReference>
<evidence type="ECO:0000259" key="6">
    <source>
        <dbReference type="Pfam" id="PF00460"/>
    </source>
</evidence>
<dbReference type="PANTHER" id="PTHR30435:SF1">
    <property type="entry name" value="FLAGELLAR HOOK PROTEIN FLGE"/>
    <property type="match status" value="1"/>
</dbReference>
<accession>A0ABV9NL92</accession>
<feature type="domain" description="Flagellar hook protein FlgE D2" evidence="8">
    <location>
        <begin position="161"/>
        <end position="286"/>
    </location>
</feature>
<keyword evidence="11" id="KW-1185">Reference proteome</keyword>
<feature type="domain" description="Flagellar basal body rod protein N-terminal" evidence="6">
    <location>
        <begin position="3"/>
        <end position="33"/>
    </location>
</feature>
<dbReference type="PANTHER" id="PTHR30435">
    <property type="entry name" value="FLAGELLAR PROTEIN"/>
    <property type="match status" value="1"/>
</dbReference>
<dbReference type="PROSITE" id="PS00588">
    <property type="entry name" value="FLAGELLA_BB_ROD"/>
    <property type="match status" value="1"/>
</dbReference>
<evidence type="ECO:0000256" key="2">
    <source>
        <dbReference type="ARBA" id="ARBA00009677"/>
    </source>
</evidence>
<evidence type="ECO:0000256" key="4">
    <source>
        <dbReference type="ARBA" id="ARBA00023143"/>
    </source>
</evidence>
<dbReference type="Pfam" id="PF07559">
    <property type="entry name" value="FlgE_D2"/>
    <property type="match status" value="1"/>
</dbReference>
<evidence type="ECO:0000259" key="8">
    <source>
        <dbReference type="Pfam" id="PF07559"/>
    </source>
</evidence>
<comment type="caution">
    <text evidence="10">The sequence shown here is derived from an EMBL/GenBank/DDBJ whole genome shotgun (WGS) entry which is preliminary data.</text>
</comment>
<evidence type="ECO:0000259" key="9">
    <source>
        <dbReference type="Pfam" id="PF22692"/>
    </source>
</evidence>
<dbReference type="Pfam" id="PF22692">
    <property type="entry name" value="LlgE_F_G_D1"/>
    <property type="match status" value="1"/>
</dbReference>
<dbReference type="InterPro" id="IPR011491">
    <property type="entry name" value="FlgE_D2"/>
</dbReference>
<dbReference type="NCBIfam" id="NF004238">
    <property type="entry name" value="PRK05682.1-1"/>
    <property type="match status" value="1"/>
</dbReference>
<feature type="domain" description="Flagellar hook protein FlgE/F/G-like D1" evidence="9">
    <location>
        <begin position="83"/>
        <end position="124"/>
    </location>
</feature>
<organism evidence="10 11">
    <name type="scientific">Coralloluteibacterium thermophilum</name>
    <dbReference type="NCBI Taxonomy" id="2707049"/>
    <lineage>
        <taxon>Bacteria</taxon>
        <taxon>Pseudomonadati</taxon>
        <taxon>Pseudomonadota</taxon>
        <taxon>Gammaproteobacteria</taxon>
        <taxon>Lysobacterales</taxon>
        <taxon>Lysobacteraceae</taxon>
        <taxon>Coralloluteibacterium</taxon>
    </lineage>
</organism>
<dbReference type="InterPro" id="IPR019776">
    <property type="entry name" value="Flagellar_basal_body_rod_CS"/>
</dbReference>
<evidence type="ECO:0000256" key="3">
    <source>
        <dbReference type="ARBA" id="ARBA00019015"/>
    </source>
</evidence>
<comment type="similarity">
    <text evidence="2 5">Belongs to the flagella basal body rod proteins family.</text>
</comment>
<dbReference type="Pfam" id="PF00460">
    <property type="entry name" value="Flg_bb_rod"/>
    <property type="match status" value="1"/>
</dbReference>